<dbReference type="InterPro" id="IPR009003">
    <property type="entry name" value="Peptidase_S1_PA"/>
</dbReference>
<organism evidence="1">
    <name type="scientific">marine sediment metagenome</name>
    <dbReference type="NCBI Taxonomy" id="412755"/>
    <lineage>
        <taxon>unclassified sequences</taxon>
        <taxon>metagenomes</taxon>
        <taxon>ecological metagenomes</taxon>
    </lineage>
</organism>
<protein>
    <recommendedName>
        <fullName evidence="2">Serine protease</fullName>
    </recommendedName>
</protein>
<dbReference type="AlphaFoldDB" id="X0TWB8"/>
<evidence type="ECO:0008006" key="2">
    <source>
        <dbReference type="Google" id="ProtNLM"/>
    </source>
</evidence>
<dbReference type="Pfam" id="PF13365">
    <property type="entry name" value="Trypsin_2"/>
    <property type="match status" value="1"/>
</dbReference>
<evidence type="ECO:0000313" key="1">
    <source>
        <dbReference type="EMBL" id="GAF97549.1"/>
    </source>
</evidence>
<name>X0TWB8_9ZZZZ</name>
<dbReference type="InterPro" id="IPR001940">
    <property type="entry name" value="Peptidase_S1C"/>
</dbReference>
<dbReference type="PANTHER" id="PTHR45980:SF9">
    <property type="entry name" value="PROTEASE DO-LIKE 10, MITOCHONDRIAL-RELATED"/>
    <property type="match status" value="1"/>
</dbReference>
<dbReference type="EMBL" id="BARS01012151">
    <property type="protein sequence ID" value="GAF97549.1"/>
    <property type="molecule type" value="Genomic_DNA"/>
</dbReference>
<comment type="caution">
    <text evidence="1">The sequence shown here is derived from an EMBL/GenBank/DDBJ whole genome shotgun (WGS) entry which is preliminary data.</text>
</comment>
<gene>
    <name evidence="1" type="ORF">S01H1_21789</name>
</gene>
<proteinExistence type="predicted"/>
<sequence>MGSADPLGALKESVVKVMTVSDAPDYEQPWQTLGAAPSTGSGAIVTTPQGLHILTNAHVVEDATFIEVRREGHTRKTVAEVVGYGEACDLALLSVEDPTFFEGAKPIPIGELPSLGDPVTVLGFPIGGEQLSVTEGVVSRIELTMYVQNERNLLSVQIDA</sequence>
<dbReference type="PRINTS" id="PR00834">
    <property type="entry name" value="PROTEASES2C"/>
</dbReference>
<accession>X0TWB8</accession>
<dbReference type="GO" id="GO:0006508">
    <property type="term" value="P:proteolysis"/>
    <property type="evidence" value="ECO:0007669"/>
    <property type="project" value="InterPro"/>
</dbReference>
<dbReference type="PANTHER" id="PTHR45980">
    <property type="match status" value="1"/>
</dbReference>
<dbReference type="GO" id="GO:0004252">
    <property type="term" value="F:serine-type endopeptidase activity"/>
    <property type="evidence" value="ECO:0007669"/>
    <property type="project" value="InterPro"/>
</dbReference>
<dbReference type="SUPFAM" id="SSF50494">
    <property type="entry name" value="Trypsin-like serine proteases"/>
    <property type="match status" value="1"/>
</dbReference>
<feature type="non-terminal residue" evidence="1">
    <location>
        <position position="160"/>
    </location>
</feature>
<reference evidence="1" key="1">
    <citation type="journal article" date="2014" name="Front. Microbiol.">
        <title>High frequency of phylogenetically diverse reductive dehalogenase-homologous genes in deep subseafloor sedimentary metagenomes.</title>
        <authorList>
            <person name="Kawai M."/>
            <person name="Futagami T."/>
            <person name="Toyoda A."/>
            <person name="Takaki Y."/>
            <person name="Nishi S."/>
            <person name="Hori S."/>
            <person name="Arai W."/>
            <person name="Tsubouchi T."/>
            <person name="Morono Y."/>
            <person name="Uchiyama I."/>
            <person name="Ito T."/>
            <person name="Fujiyama A."/>
            <person name="Inagaki F."/>
            <person name="Takami H."/>
        </authorList>
    </citation>
    <scope>NUCLEOTIDE SEQUENCE</scope>
    <source>
        <strain evidence="1">Expedition CK06-06</strain>
    </source>
</reference>
<dbReference type="Gene3D" id="2.40.10.120">
    <property type="match status" value="1"/>
</dbReference>